<evidence type="ECO:0000256" key="6">
    <source>
        <dbReference type="SAM" id="MobiDB-lite"/>
    </source>
</evidence>
<dbReference type="InterPro" id="IPR007259">
    <property type="entry name" value="GCP"/>
</dbReference>
<keyword evidence="5" id="KW-0206">Cytoskeleton</keyword>
<dbReference type="Pfam" id="PF04130">
    <property type="entry name" value="GCP_C_terminal"/>
    <property type="match status" value="2"/>
</dbReference>
<dbReference type="AlphaFoldDB" id="A0A067L6Q8"/>
<feature type="compositionally biased region" description="Low complexity" evidence="6">
    <location>
        <begin position="541"/>
        <end position="560"/>
    </location>
</feature>
<dbReference type="GO" id="GO:0000930">
    <property type="term" value="C:gamma-tubulin complex"/>
    <property type="evidence" value="ECO:0007669"/>
    <property type="project" value="TreeGrafter"/>
</dbReference>
<evidence type="ECO:0000259" key="8">
    <source>
        <dbReference type="Pfam" id="PF17681"/>
    </source>
</evidence>
<dbReference type="GO" id="GO:0043015">
    <property type="term" value="F:gamma-tubulin binding"/>
    <property type="evidence" value="ECO:0007669"/>
    <property type="project" value="InterPro"/>
</dbReference>
<sequence>MAVDANFAFLFEKVEDPWLPPTTWESISSQNGARLSSSYPPNSSPTQPSPPPLHLPSSVSEASLVKLALNAMQGVESALVSIQKLSSAFCTDPADRSHHRIPSLWNRSSSTQALGKILNSIGCLGSLVFLLRKFVDNFMYMNVDVDCDSGVQTENQLSHSLVNQAFAVAIGKILEGYICALNTVYTSARLRRSSNTDVPLPEFDEEVCLMSVVHSKVTLLEVYLHTKELRTQIEELGNICNLYNISLCFSVSSLVELTAKAAMEFSNFYKGGDLLSYLCMQLQIADPAHCALLKFLFVRSYEPYCGFIRSWIFKAEISDPYKEFIVECDANLPTDLHCKDGTHFNFPLANIRDGVAVPLFLKDFLIPIIRTGQQLQVLKKLLELCNYAGSGDYIFGDFLPSFNGYLSDNLFSASPLAFSKEHLEALVTARSNYYRRMQDKLGNLFTKLEFRPQQVVPWGAVPTIFDKSGGGLQSEISFCLNDGAIAPSTGEKWGLNMRMLEAFNYINVGTQERMRTPQRAVEKIGSNSTRDEFYWLDTSEASDCSSSSSEEQTDSEQLTECPGSLPGLEDRYLSSLRFSMNSPIDNTLEKSIPSSHDMEIIFPENSQKNSALGDVSYHEKKALSRMLVPLELGNSNMSCIFNTQQIDRLTDERWPLAIPSNPFYHEGYRNYQRSDLSKSAQKLNKTDIVSMNECLPCFNKMASTQNVPIQALGDHRLENGFHISDSFTLQSFKVNYHNNFLSANPMLRKNAFFHQINKPGHKFSLAYGQPLPYFDFSTVEDPCKVSAEKLAASLRQEFGPQIPSYDTAGRSSDKDKQDYSGDGVLIDNARISCPFSPLDLKEQDQRALVSTSVFDGKTWESLLNSISHAERESSGEQKENLSSLFEIPLDVTVDKCLLQEILVQPRYKYVSKLAIKMLEGFDLHEHLLALRRYCFMELADWADLFIMSLWHHRWCATEADQRISEIQGFLELSVQRSSCERDPNKDRLFVYVKENAVMPLSTSAIGVHSFDFLGLGYRVDWPVSIVLTPSALKIYADIFNFLIQVKLAVFSLTDIWCLLKSQLSHISWCRFLHNLKYKVKDMMDLESLHMEYLSESLHICFLSDETRSVASIIESILQCALDFHSSLTARMWDVGMDQNDSLGKLSRINISQVLAIKQKFDKNLKELHLCYLKSPRHGKFGLSCFWGYLNYNEYYS</sequence>
<dbReference type="GO" id="GO:0051011">
    <property type="term" value="F:microtubule minus-end binding"/>
    <property type="evidence" value="ECO:0007669"/>
    <property type="project" value="TreeGrafter"/>
</dbReference>
<accession>A0A067L6Q8</accession>
<organism evidence="9 10">
    <name type="scientific">Jatropha curcas</name>
    <name type="common">Barbados nut</name>
    <dbReference type="NCBI Taxonomy" id="180498"/>
    <lineage>
        <taxon>Eukaryota</taxon>
        <taxon>Viridiplantae</taxon>
        <taxon>Streptophyta</taxon>
        <taxon>Embryophyta</taxon>
        <taxon>Tracheophyta</taxon>
        <taxon>Spermatophyta</taxon>
        <taxon>Magnoliopsida</taxon>
        <taxon>eudicotyledons</taxon>
        <taxon>Gunneridae</taxon>
        <taxon>Pentapetalae</taxon>
        <taxon>rosids</taxon>
        <taxon>fabids</taxon>
        <taxon>Malpighiales</taxon>
        <taxon>Euphorbiaceae</taxon>
        <taxon>Crotonoideae</taxon>
        <taxon>Jatropheae</taxon>
        <taxon>Jatropha</taxon>
    </lineage>
</organism>
<keyword evidence="10" id="KW-1185">Reference proteome</keyword>
<evidence type="ECO:0000259" key="7">
    <source>
        <dbReference type="Pfam" id="PF04130"/>
    </source>
</evidence>
<feature type="domain" description="Gamma tubulin complex component protein N-terminal" evidence="8">
    <location>
        <begin position="68"/>
        <end position="386"/>
    </location>
</feature>
<dbReference type="GO" id="GO:0005874">
    <property type="term" value="C:microtubule"/>
    <property type="evidence" value="ECO:0007669"/>
    <property type="project" value="UniProtKB-KW"/>
</dbReference>
<evidence type="ECO:0000313" key="9">
    <source>
        <dbReference type="EMBL" id="KDP42923.1"/>
    </source>
</evidence>
<dbReference type="GO" id="GO:0000278">
    <property type="term" value="P:mitotic cell cycle"/>
    <property type="evidence" value="ECO:0007669"/>
    <property type="project" value="TreeGrafter"/>
</dbReference>
<evidence type="ECO:0000256" key="1">
    <source>
        <dbReference type="ARBA" id="ARBA00004245"/>
    </source>
</evidence>
<evidence type="ECO:0008006" key="11">
    <source>
        <dbReference type="Google" id="ProtNLM"/>
    </source>
</evidence>
<dbReference type="InterPro" id="IPR040457">
    <property type="entry name" value="GCP_C"/>
</dbReference>
<keyword evidence="3" id="KW-0963">Cytoplasm</keyword>
<dbReference type="Gene3D" id="1.20.120.1900">
    <property type="entry name" value="Gamma-tubulin complex, C-terminal domain"/>
    <property type="match status" value="2"/>
</dbReference>
<feature type="domain" description="Gamma tubulin complex component C-terminal" evidence="7">
    <location>
        <begin position="923"/>
        <end position="1059"/>
    </location>
</feature>
<dbReference type="Pfam" id="PF17681">
    <property type="entry name" value="GCP_N_terminal"/>
    <property type="match status" value="1"/>
</dbReference>
<dbReference type="GO" id="GO:0051225">
    <property type="term" value="P:spindle assembly"/>
    <property type="evidence" value="ECO:0007669"/>
    <property type="project" value="TreeGrafter"/>
</dbReference>
<evidence type="ECO:0000256" key="2">
    <source>
        <dbReference type="ARBA" id="ARBA00010337"/>
    </source>
</evidence>
<dbReference type="PANTHER" id="PTHR19302:SF70">
    <property type="entry name" value="GAMMA-TUBULIN COMPLEX COMPONENT 6"/>
    <property type="match status" value="1"/>
</dbReference>
<reference evidence="9 10" key="1">
    <citation type="journal article" date="2014" name="PLoS ONE">
        <title>Global Analysis of Gene Expression Profiles in Physic Nut (Jatropha curcas L.) Seedlings Exposed to Salt Stress.</title>
        <authorList>
            <person name="Zhang L."/>
            <person name="Zhang C."/>
            <person name="Wu P."/>
            <person name="Chen Y."/>
            <person name="Li M."/>
            <person name="Jiang H."/>
            <person name="Wu G."/>
        </authorList>
    </citation>
    <scope>NUCLEOTIDE SEQUENCE [LARGE SCALE GENOMIC DNA]</scope>
    <source>
        <strain evidence="10">cv. GZQX0401</strain>
        <tissue evidence="9">Young leaves</tissue>
    </source>
</reference>
<proteinExistence type="inferred from homology"/>
<feature type="region of interest" description="Disordered" evidence="6">
    <location>
        <begin position="30"/>
        <end position="56"/>
    </location>
</feature>
<dbReference type="GO" id="GO:0051321">
    <property type="term" value="P:meiotic cell cycle"/>
    <property type="evidence" value="ECO:0007669"/>
    <property type="project" value="TreeGrafter"/>
</dbReference>
<dbReference type="InterPro" id="IPR041470">
    <property type="entry name" value="GCP_N"/>
</dbReference>
<dbReference type="GO" id="GO:0007020">
    <property type="term" value="P:microtubule nucleation"/>
    <property type="evidence" value="ECO:0007669"/>
    <property type="project" value="InterPro"/>
</dbReference>
<dbReference type="InterPro" id="IPR042241">
    <property type="entry name" value="GCP_C_sf"/>
</dbReference>
<dbReference type="GO" id="GO:0000922">
    <property type="term" value="C:spindle pole"/>
    <property type="evidence" value="ECO:0007669"/>
    <property type="project" value="InterPro"/>
</dbReference>
<gene>
    <name evidence="9" type="ORF">JCGZ_23865</name>
</gene>
<dbReference type="Proteomes" id="UP000027138">
    <property type="component" value="Unassembled WGS sequence"/>
</dbReference>
<feature type="region of interest" description="Disordered" evidence="6">
    <location>
        <begin position="541"/>
        <end position="564"/>
    </location>
</feature>
<dbReference type="STRING" id="180498.A0A067L6Q8"/>
<dbReference type="GO" id="GO:0031122">
    <property type="term" value="P:cytoplasmic microtubule organization"/>
    <property type="evidence" value="ECO:0007669"/>
    <property type="project" value="TreeGrafter"/>
</dbReference>
<feature type="compositionally biased region" description="Low complexity" evidence="6">
    <location>
        <begin position="35"/>
        <end position="46"/>
    </location>
</feature>
<comment type="subcellular location">
    <subcellularLocation>
        <location evidence="1">Cytoplasm</location>
        <location evidence="1">Cytoskeleton</location>
    </subcellularLocation>
</comment>
<dbReference type="PANTHER" id="PTHR19302">
    <property type="entry name" value="GAMMA TUBULIN COMPLEX PROTEIN"/>
    <property type="match status" value="1"/>
</dbReference>
<dbReference type="OrthoDB" id="775571at2759"/>
<dbReference type="EMBL" id="KK914286">
    <property type="protein sequence ID" value="KDP42923.1"/>
    <property type="molecule type" value="Genomic_DNA"/>
</dbReference>
<name>A0A067L6Q8_JATCU</name>
<comment type="similarity">
    <text evidence="2">Belongs to the TUBGCP family.</text>
</comment>
<evidence type="ECO:0000313" key="10">
    <source>
        <dbReference type="Proteomes" id="UP000027138"/>
    </source>
</evidence>
<protein>
    <recommendedName>
        <fullName evidence="11">Gamma-tubulin complex component</fullName>
    </recommendedName>
</protein>
<evidence type="ECO:0000256" key="3">
    <source>
        <dbReference type="ARBA" id="ARBA00022490"/>
    </source>
</evidence>
<evidence type="ECO:0000256" key="4">
    <source>
        <dbReference type="ARBA" id="ARBA00022701"/>
    </source>
</evidence>
<evidence type="ECO:0000256" key="5">
    <source>
        <dbReference type="ARBA" id="ARBA00023212"/>
    </source>
</evidence>
<feature type="domain" description="Gamma tubulin complex component C-terminal" evidence="7">
    <location>
        <begin position="1062"/>
        <end position="1195"/>
    </location>
</feature>
<keyword evidence="4" id="KW-0493">Microtubule</keyword>